<feature type="transmembrane region" description="Helical" evidence="7">
    <location>
        <begin position="192"/>
        <end position="210"/>
    </location>
</feature>
<comment type="caution">
    <text evidence="9">The sequence shown here is derived from an EMBL/GenBank/DDBJ whole genome shotgun (WGS) entry which is preliminary data.</text>
</comment>
<feature type="transmembrane region" description="Helical" evidence="7">
    <location>
        <begin position="544"/>
        <end position="561"/>
    </location>
</feature>
<evidence type="ECO:0000256" key="4">
    <source>
        <dbReference type="ARBA" id="ARBA00022989"/>
    </source>
</evidence>
<dbReference type="Proteomes" id="UP000037069">
    <property type="component" value="Unassembled WGS sequence"/>
</dbReference>
<feature type="transmembrane region" description="Helical" evidence="7">
    <location>
        <begin position="603"/>
        <end position="625"/>
    </location>
</feature>
<feature type="transmembrane region" description="Helical" evidence="7">
    <location>
        <begin position="248"/>
        <end position="271"/>
    </location>
</feature>
<dbReference type="PANTHER" id="PTHR10165:SF197">
    <property type="entry name" value="FI04477P-RELATED"/>
    <property type="match status" value="1"/>
</dbReference>
<dbReference type="AlphaFoldDB" id="A0A0L0CRH3"/>
<sequence length="655" mass="73711">MKRLKSVARISFDLLIFAGLCLSEVALRKWFKPYKRGFFCNDESLQYPYRESTIGTVLLVVIVLAVPSSVMVVVELFKQLSPTTIEKRKSSQQANTKSGCRIGERLMHCYIQIGYYLFGLALCLVSTHITKYTVGRLRPHFFAVCQPQLPDGSTCKDSFNFGRYIEVYECVGQNHTANTLAQLGQSFPSGHASIFFYSMVYLAIYLQAALSTRASKLLKHLLQFIFIMFAWYVALTRISDYWHHWSDVVAGTILGSLIAFVVAVFVARIFVRKPMRNNGNVAPKPPAKPAASPTNSSAKSNNSPPVLPAYTFGTLPYLPHPHAATAAAVAAAAAQQQAQYAQTYHNYGYMSQPDFDSFDVLLLTSVYCVALVILPQIMKTHQRGFFCGDESLLYPYKQETLLKRLHITILVIAIPAALVLCIEMLRVAFPADKTTSTASSLVPKSPQQYVFVGVRIPTFVSECYNTMGVYLFGLALVLIVTNLSKGFTGRLAPYFFEVCQPILPTNETACSSNDHFGRYIENYICSSLTSTAHLLTVMRQSFPSAHASTTAYAMLFLTIYLQARLQTGWLKLWRTLLQIAALMISLLVSFERLSSYRHHWTDVLFGLLIGYTMALFMTNLVSQFFKKVPVKVRRIREDASNIYGYYTVMPRPRYY</sequence>
<evidence type="ECO:0000256" key="1">
    <source>
        <dbReference type="ARBA" id="ARBA00004141"/>
    </source>
</evidence>
<comment type="subcellular location">
    <subcellularLocation>
        <location evidence="1">Membrane</location>
        <topology evidence="1">Multi-pass membrane protein</topology>
    </subcellularLocation>
</comment>
<dbReference type="OMA" id="GIMADTQ"/>
<feature type="compositionally biased region" description="Low complexity" evidence="6">
    <location>
        <begin position="289"/>
        <end position="303"/>
    </location>
</feature>
<dbReference type="PANTHER" id="PTHR10165">
    <property type="entry name" value="LIPID PHOSPHATE PHOSPHATASE"/>
    <property type="match status" value="1"/>
</dbReference>
<dbReference type="GO" id="GO:0006644">
    <property type="term" value="P:phospholipid metabolic process"/>
    <property type="evidence" value="ECO:0007669"/>
    <property type="project" value="InterPro"/>
</dbReference>
<evidence type="ECO:0000256" key="5">
    <source>
        <dbReference type="ARBA" id="ARBA00023136"/>
    </source>
</evidence>
<organism evidence="9 10">
    <name type="scientific">Lucilia cuprina</name>
    <name type="common">Green bottle fly</name>
    <name type="synonym">Australian sheep blowfly</name>
    <dbReference type="NCBI Taxonomy" id="7375"/>
    <lineage>
        <taxon>Eukaryota</taxon>
        <taxon>Metazoa</taxon>
        <taxon>Ecdysozoa</taxon>
        <taxon>Arthropoda</taxon>
        <taxon>Hexapoda</taxon>
        <taxon>Insecta</taxon>
        <taxon>Pterygota</taxon>
        <taxon>Neoptera</taxon>
        <taxon>Endopterygota</taxon>
        <taxon>Diptera</taxon>
        <taxon>Brachycera</taxon>
        <taxon>Muscomorpha</taxon>
        <taxon>Oestroidea</taxon>
        <taxon>Calliphoridae</taxon>
        <taxon>Luciliinae</taxon>
        <taxon>Lucilia</taxon>
    </lineage>
</organism>
<evidence type="ECO:0000256" key="3">
    <source>
        <dbReference type="ARBA" id="ARBA00022692"/>
    </source>
</evidence>
<feature type="transmembrane region" description="Helical" evidence="7">
    <location>
        <begin position="52"/>
        <end position="77"/>
    </location>
</feature>
<dbReference type="SMART" id="SM00014">
    <property type="entry name" value="acidPPc"/>
    <property type="match status" value="2"/>
</dbReference>
<dbReference type="GO" id="GO:0046839">
    <property type="term" value="P:phospholipid dephosphorylation"/>
    <property type="evidence" value="ECO:0007669"/>
    <property type="project" value="TreeGrafter"/>
</dbReference>
<dbReference type="GO" id="GO:0005886">
    <property type="term" value="C:plasma membrane"/>
    <property type="evidence" value="ECO:0007669"/>
    <property type="project" value="TreeGrafter"/>
</dbReference>
<dbReference type="OrthoDB" id="8907274at2759"/>
<name>A0A0L0CRH3_LUCCU</name>
<keyword evidence="5 7" id="KW-0472">Membrane</keyword>
<dbReference type="CDD" id="cd03384">
    <property type="entry name" value="PAP2_wunen"/>
    <property type="match status" value="2"/>
</dbReference>
<feature type="transmembrane region" description="Helical" evidence="7">
    <location>
        <begin position="573"/>
        <end position="591"/>
    </location>
</feature>
<keyword evidence="4 7" id="KW-1133">Transmembrane helix</keyword>
<evidence type="ECO:0000256" key="6">
    <source>
        <dbReference type="SAM" id="MobiDB-lite"/>
    </source>
</evidence>
<evidence type="ECO:0000256" key="7">
    <source>
        <dbReference type="SAM" id="Phobius"/>
    </source>
</evidence>
<dbReference type="Pfam" id="PF01569">
    <property type="entry name" value="PAP2"/>
    <property type="match status" value="2"/>
</dbReference>
<evidence type="ECO:0000313" key="9">
    <source>
        <dbReference type="EMBL" id="KNC34965.1"/>
    </source>
</evidence>
<reference evidence="9 10" key="1">
    <citation type="journal article" date="2015" name="Nat. Commun.">
        <title>Lucilia cuprina genome unlocks parasitic fly biology to underpin future interventions.</title>
        <authorList>
            <person name="Anstead C.A."/>
            <person name="Korhonen P.K."/>
            <person name="Young N.D."/>
            <person name="Hall R.S."/>
            <person name="Jex A.R."/>
            <person name="Murali S.C."/>
            <person name="Hughes D.S."/>
            <person name="Lee S.F."/>
            <person name="Perry T."/>
            <person name="Stroehlein A.J."/>
            <person name="Ansell B.R."/>
            <person name="Breugelmans B."/>
            <person name="Hofmann A."/>
            <person name="Qu J."/>
            <person name="Dugan S."/>
            <person name="Lee S.L."/>
            <person name="Chao H."/>
            <person name="Dinh H."/>
            <person name="Han Y."/>
            <person name="Doddapaneni H.V."/>
            <person name="Worley K.C."/>
            <person name="Muzny D.M."/>
            <person name="Ioannidis P."/>
            <person name="Waterhouse R.M."/>
            <person name="Zdobnov E.M."/>
            <person name="James P.J."/>
            <person name="Bagnall N.H."/>
            <person name="Kotze A.C."/>
            <person name="Gibbs R.A."/>
            <person name="Richards S."/>
            <person name="Batterham P."/>
            <person name="Gasser R.B."/>
        </authorList>
    </citation>
    <scope>NUCLEOTIDE SEQUENCE [LARGE SCALE GENOMIC DNA]</scope>
    <source>
        <strain evidence="9 10">LS</strain>
        <tissue evidence="9">Full body</tissue>
    </source>
</reference>
<dbReference type="InterPro" id="IPR000326">
    <property type="entry name" value="PAP2/HPO"/>
</dbReference>
<evidence type="ECO:0000313" key="10">
    <source>
        <dbReference type="Proteomes" id="UP000037069"/>
    </source>
</evidence>
<feature type="region of interest" description="Disordered" evidence="6">
    <location>
        <begin position="280"/>
        <end position="303"/>
    </location>
</feature>
<feature type="domain" description="Phosphatidic acid phosphatase type 2/haloperoxidase" evidence="8">
    <location>
        <begin position="113"/>
        <end position="263"/>
    </location>
</feature>
<dbReference type="InterPro" id="IPR036938">
    <property type="entry name" value="PAP2/HPO_sf"/>
</dbReference>
<comment type="similarity">
    <text evidence="2">Belongs to the PA-phosphatase related phosphoesterase family.</text>
</comment>
<feature type="domain" description="Phosphatidic acid phosphatase type 2/haloperoxidase" evidence="8">
    <location>
        <begin position="467"/>
        <end position="618"/>
    </location>
</feature>
<dbReference type="Gene3D" id="1.20.144.10">
    <property type="entry name" value="Phosphatidic acid phosphatase type 2/haloperoxidase"/>
    <property type="match status" value="2"/>
</dbReference>
<dbReference type="EMBL" id="JRES01000005">
    <property type="protein sequence ID" value="KNC34965.1"/>
    <property type="molecule type" value="Genomic_DNA"/>
</dbReference>
<evidence type="ECO:0000256" key="2">
    <source>
        <dbReference type="ARBA" id="ARBA00008816"/>
    </source>
</evidence>
<feature type="transmembrane region" description="Helical" evidence="7">
    <location>
        <begin position="109"/>
        <end position="129"/>
    </location>
</feature>
<accession>A0A0L0CRH3</accession>
<evidence type="ECO:0000259" key="8">
    <source>
        <dbReference type="SMART" id="SM00014"/>
    </source>
</evidence>
<dbReference type="SUPFAM" id="SSF48317">
    <property type="entry name" value="Acid phosphatase/Vanadium-dependent haloperoxidase"/>
    <property type="match status" value="2"/>
</dbReference>
<dbReference type="InterPro" id="IPR043216">
    <property type="entry name" value="PAP-like"/>
</dbReference>
<feature type="transmembrane region" description="Helical" evidence="7">
    <location>
        <begin position="463"/>
        <end position="483"/>
    </location>
</feature>
<feature type="transmembrane region" description="Helical" evidence="7">
    <location>
        <begin position="217"/>
        <end position="236"/>
    </location>
</feature>
<protein>
    <submittedName>
        <fullName evidence="9">Putative phosphatidate phosphatase</fullName>
    </submittedName>
</protein>
<dbReference type="GO" id="GO:0007165">
    <property type="term" value="P:signal transduction"/>
    <property type="evidence" value="ECO:0007669"/>
    <property type="project" value="TreeGrafter"/>
</dbReference>
<keyword evidence="3 7" id="KW-0812">Transmembrane</keyword>
<keyword evidence="10" id="KW-1185">Reference proteome</keyword>
<proteinExistence type="inferred from homology"/>
<gene>
    <name evidence="9" type="ORF">FF38_12298</name>
</gene>
<dbReference type="STRING" id="7375.A0A0L0CRH3"/>
<dbReference type="GO" id="GO:0008195">
    <property type="term" value="F:phosphatidate phosphatase activity"/>
    <property type="evidence" value="ECO:0007669"/>
    <property type="project" value="TreeGrafter"/>
</dbReference>
<feature type="transmembrane region" description="Helical" evidence="7">
    <location>
        <begin position="405"/>
        <end position="425"/>
    </location>
</feature>